<dbReference type="WBParaSite" id="PDA_v2.g15561.t1">
    <property type="protein sequence ID" value="PDA_v2.g15561.t1"/>
    <property type="gene ID" value="PDA_v2.g15561"/>
</dbReference>
<dbReference type="Proteomes" id="UP000887578">
    <property type="component" value="Unplaced"/>
</dbReference>
<dbReference type="AlphaFoldDB" id="A0A914PBN4"/>
<evidence type="ECO:0000313" key="1">
    <source>
        <dbReference type="Proteomes" id="UP000887578"/>
    </source>
</evidence>
<proteinExistence type="predicted"/>
<protein>
    <submittedName>
        <fullName evidence="2">Uncharacterized protein</fullName>
    </submittedName>
</protein>
<name>A0A914PBN4_9BILA</name>
<reference evidence="2" key="1">
    <citation type="submission" date="2022-11" db="UniProtKB">
        <authorList>
            <consortium name="WormBaseParasite"/>
        </authorList>
    </citation>
    <scope>IDENTIFICATION</scope>
</reference>
<accession>A0A914PBN4</accession>
<sequence>MEKNLIYFFQKGDSPGSLNLWTIDVETKLKIDKYSYEILSENVLNYFKNIPEFIKNFAKAVIFKQLTDFENFSFKNSSEFVRLIISEFKKLNIPVRFIDGGTFSLTRLLIAAKINPKFDRNILFILVADGRIFVEELYRIKEGYAYPPTKATKSIKLHDGYDLKKIKKEILENINPNKIYIAAFTIYFQNILDEMLKIFGRDKYLNCDDKNENETIVEIALQLFDKKRNWYYIIPRYSFVVKNNEYKNLYSIMWQVTEGLPFKESYMDSRNSGNYYVS</sequence>
<organism evidence="1 2">
    <name type="scientific">Panagrolaimus davidi</name>
    <dbReference type="NCBI Taxonomy" id="227884"/>
    <lineage>
        <taxon>Eukaryota</taxon>
        <taxon>Metazoa</taxon>
        <taxon>Ecdysozoa</taxon>
        <taxon>Nematoda</taxon>
        <taxon>Chromadorea</taxon>
        <taxon>Rhabditida</taxon>
        <taxon>Tylenchina</taxon>
        <taxon>Panagrolaimomorpha</taxon>
        <taxon>Panagrolaimoidea</taxon>
        <taxon>Panagrolaimidae</taxon>
        <taxon>Panagrolaimus</taxon>
    </lineage>
</organism>
<evidence type="ECO:0000313" key="2">
    <source>
        <dbReference type="WBParaSite" id="PDA_v2.g15561.t1"/>
    </source>
</evidence>
<keyword evidence="1" id="KW-1185">Reference proteome</keyword>